<dbReference type="Proteomes" id="UP001597419">
    <property type="component" value="Unassembled WGS sequence"/>
</dbReference>
<proteinExistence type="predicted"/>
<dbReference type="InterPro" id="IPR025855">
    <property type="entry name" value="Replic_Relax"/>
</dbReference>
<dbReference type="Pfam" id="PF13814">
    <property type="entry name" value="Replic_Relax"/>
    <property type="match status" value="1"/>
</dbReference>
<dbReference type="EMBL" id="JBHUKU010000025">
    <property type="protein sequence ID" value="MFD2464322.1"/>
    <property type="molecule type" value="Genomic_DNA"/>
</dbReference>
<organism evidence="1 2">
    <name type="scientific">Amycolatopsis samaneae</name>
    <dbReference type="NCBI Taxonomy" id="664691"/>
    <lineage>
        <taxon>Bacteria</taxon>
        <taxon>Bacillati</taxon>
        <taxon>Actinomycetota</taxon>
        <taxon>Actinomycetes</taxon>
        <taxon>Pseudonocardiales</taxon>
        <taxon>Pseudonocardiaceae</taxon>
        <taxon>Amycolatopsis</taxon>
    </lineage>
</organism>
<comment type="caution">
    <text evidence="1">The sequence shown here is derived from an EMBL/GenBank/DDBJ whole genome shotgun (WGS) entry which is preliminary data.</text>
</comment>
<evidence type="ECO:0000313" key="2">
    <source>
        <dbReference type="Proteomes" id="UP001597419"/>
    </source>
</evidence>
<gene>
    <name evidence="1" type="ORF">ACFSYJ_37290</name>
</gene>
<keyword evidence="2" id="KW-1185">Reference proteome</keyword>
<dbReference type="RefSeq" id="WP_345405013.1">
    <property type="nucleotide sequence ID" value="NZ_BAABHG010000017.1"/>
</dbReference>
<protein>
    <submittedName>
        <fullName evidence="1">Replication-relaxation family protein</fullName>
    </submittedName>
</protein>
<name>A0ABW5GTU4_9PSEU</name>
<evidence type="ECO:0000313" key="1">
    <source>
        <dbReference type="EMBL" id="MFD2464322.1"/>
    </source>
</evidence>
<sequence>MSGRERARRLAPDLSDRDLAILQALRDMRLMTGAQLGRLHVSAATPTTQARKTRAVLQRLTRLGLLIRLERRIGGIRSGSDGMIYGLSGLGHAVLDLGQETARRHRRRLEGKPPFQDHVLAVAETYVQLVERTRTGRAELLEFAAEPRCWRRFNGMAGDLVILKPDGFVRVEVGDYEISAFLEVDRDTENMTRIARKLDAYRAYFNSGTEQERFGVFPKTWWLVPRPARAEALARQLARLPNEHQALFTVCLASDAADRLIEVPTEGGAR</sequence>
<reference evidence="2" key="1">
    <citation type="journal article" date="2019" name="Int. J. Syst. Evol. Microbiol.">
        <title>The Global Catalogue of Microorganisms (GCM) 10K type strain sequencing project: providing services to taxonomists for standard genome sequencing and annotation.</title>
        <authorList>
            <consortium name="The Broad Institute Genomics Platform"/>
            <consortium name="The Broad Institute Genome Sequencing Center for Infectious Disease"/>
            <person name="Wu L."/>
            <person name="Ma J."/>
        </authorList>
    </citation>
    <scope>NUCLEOTIDE SEQUENCE [LARGE SCALE GENOMIC DNA]</scope>
    <source>
        <strain evidence="2">CGMCC 4.7643</strain>
    </source>
</reference>
<accession>A0ABW5GTU4</accession>